<dbReference type="SMART" id="SM00220">
    <property type="entry name" value="S_TKc"/>
    <property type="match status" value="1"/>
</dbReference>
<feature type="domain" description="Protein kinase" evidence="8">
    <location>
        <begin position="40"/>
        <end position="210"/>
    </location>
</feature>
<dbReference type="PROSITE" id="PS00107">
    <property type="entry name" value="PROTEIN_KINASE_ATP"/>
    <property type="match status" value="1"/>
</dbReference>
<evidence type="ECO:0000256" key="1">
    <source>
        <dbReference type="ARBA" id="ARBA00022527"/>
    </source>
</evidence>
<keyword evidence="3 6" id="KW-0547">Nucleotide-binding</keyword>
<dbReference type="InterPro" id="IPR050494">
    <property type="entry name" value="Ser_Thr_dual-spec_kinase"/>
</dbReference>
<dbReference type="GO" id="GO:0003713">
    <property type="term" value="F:transcription coactivator activity"/>
    <property type="evidence" value="ECO:0007669"/>
    <property type="project" value="TreeGrafter"/>
</dbReference>
<dbReference type="InterPro" id="IPR008271">
    <property type="entry name" value="Ser/Thr_kinase_AS"/>
</dbReference>
<dbReference type="Proteomes" id="UP000261660">
    <property type="component" value="Unplaced"/>
</dbReference>
<evidence type="ECO:0000256" key="5">
    <source>
        <dbReference type="ARBA" id="ARBA00022840"/>
    </source>
</evidence>
<dbReference type="GO" id="GO:0005737">
    <property type="term" value="C:cytoplasm"/>
    <property type="evidence" value="ECO:0007669"/>
    <property type="project" value="TreeGrafter"/>
</dbReference>
<keyword evidence="1 7" id="KW-0723">Serine/threonine-protein kinase</keyword>
<dbReference type="InParanoid" id="A0A3Q3M4T0"/>
<dbReference type="PANTHER" id="PTHR24058">
    <property type="entry name" value="DUAL SPECIFICITY PROTEIN KINASE"/>
    <property type="match status" value="1"/>
</dbReference>
<dbReference type="GO" id="GO:0003714">
    <property type="term" value="F:transcription corepressor activity"/>
    <property type="evidence" value="ECO:0007669"/>
    <property type="project" value="TreeGrafter"/>
</dbReference>
<keyword evidence="4" id="KW-0418">Kinase</keyword>
<dbReference type="InterPro" id="IPR017441">
    <property type="entry name" value="Protein_kinase_ATP_BS"/>
</dbReference>
<proteinExistence type="inferred from homology"/>
<dbReference type="GO" id="GO:0045944">
    <property type="term" value="P:positive regulation of transcription by RNA polymerase II"/>
    <property type="evidence" value="ECO:0007669"/>
    <property type="project" value="TreeGrafter"/>
</dbReference>
<dbReference type="GeneTree" id="ENSGT00940000159401"/>
<dbReference type="PROSITE" id="PS50011">
    <property type="entry name" value="PROTEIN_KINASE_DOM"/>
    <property type="match status" value="1"/>
</dbReference>
<sequence length="210" mass="23382">MLQKSRTSICSTAEKSNKKKKSEHFEVQQGDVLHGGRSRYTILQLVGSGSYGKVAWSVDLNTKKEVAVKVFEAEKTRAARRELKMLGALSALDPAKANVVQFFESFTHRGLACLAFEMLDKSVHQLMCDRRWKPLSLAEIRLIAEQLLTALNALKSIGVIHGDLKSDNVMLVNHESEPFKVKLIDFGLSSGRNLKVQQVKPALFIMASRG</sequence>
<keyword evidence="10" id="KW-1185">Reference proteome</keyword>
<dbReference type="GO" id="GO:0005524">
    <property type="term" value="F:ATP binding"/>
    <property type="evidence" value="ECO:0007669"/>
    <property type="project" value="UniProtKB-UniRule"/>
</dbReference>
<dbReference type="PANTHER" id="PTHR24058:SF53">
    <property type="entry name" value="HOMEODOMAIN-INTERACTING PROTEIN KINASE 2"/>
    <property type="match status" value="1"/>
</dbReference>
<dbReference type="GO" id="GO:0004713">
    <property type="term" value="F:protein tyrosine kinase activity"/>
    <property type="evidence" value="ECO:0007669"/>
    <property type="project" value="TreeGrafter"/>
</dbReference>
<dbReference type="Gene3D" id="3.30.200.20">
    <property type="entry name" value="Phosphorylase Kinase, domain 1"/>
    <property type="match status" value="1"/>
</dbReference>
<dbReference type="PROSITE" id="PS00108">
    <property type="entry name" value="PROTEIN_KINASE_ST"/>
    <property type="match status" value="1"/>
</dbReference>
<dbReference type="Ensembl" id="ENSLBET00000016469.1">
    <property type="protein sequence ID" value="ENSLBEP00000015540.1"/>
    <property type="gene ID" value="ENSLBEG00000012091.1"/>
</dbReference>
<evidence type="ECO:0000256" key="4">
    <source>
        <dbReference type="ARBA" id="ARBA00022777"/>
    </source>
</evidence>
<dbReference type="AlphaFoldDB" id="A0A3Q3M4T0"/>
<evidence type="ECO:0000313" key="10">
    <source>
        <dbReference type="Proteomes" id="UP000261660"/>
    </source>
</evidence>
<keyword evidence="5 6" id="KW-0067">ATP-binding</keyword>
<reference evidence="9" key="2">
    <citation type="submission" date="2025-09" db="UniProtKB">
        <authorList>
            <consortium name="Ensembl"/>
        </authorList>
    </citation>
    <scope>IDENTIFICATION</scope>
</reference>
<dbReference type="GO" id="GO:0046332">
    <property type="term" value="F:SMAD binding"/>
    <property type="evidence" value="ECO:0007669"/>
    <property type="project" value="TreeGrafter"/>
</dbReference>
<evidence type="ECO:0000256" key="6">
    <source>
        <dbReference type="PROSITE-ProRule" id="PRU10141"/>
    </source>
</evidence>
<dbReference type="STRING" id="56723.ENSLBEP00000015540"/>
<name>A0A3Q3M4T0_9LABR</name>
<evidence type="ECO:0000256" key="7">
    <source>
        <dbReference type="RuleBase" id="RU000304"/>
    </source>
</evidence>
<dbReference type="InterPro" id="IPR011009">
    <property type="entry name" value="Kinase-like_dom_sf"/>
</dbReference>
<reference evidence="9" key="1">
    <citation type="submission" date="2025-08" db="UniProtKB">
        <authorList>
            <consortium name="Ensembl"/>
        </authorList>
    </citation>
    <scope>IDENTIFICATION</scope>
</reference>
<dbReference type="GO" id="GO:0004674">
    <property type="term" value="F:protein serine/threonine kinase activity"/>
    <property type="evidence" value="ECO:0007669"/>
    <property type="project" value="UniProtKB-KW"/>
</dbReference>
<evidence type="ECO:0000256" key="2">
    <source>
        <dbReference type="ARBA" id="ARBA00022679"/>
    </source>
</evidence>
<protein>
    <recommendedName>
        <fullName evidence="8">Protein kinase domain-containing protein</fullName>
    </recommendedName>
</protein>
<accession>A0A3Q3M4T0</accession>
<evidence type="ECO:0000259" key="8">
    <source>
        <dbReference type="PROSITE" id="PS50011"/>
    </source>
</evidence>
<dbReference type="InterPro" id="IPR000719">
    <property type="entry name" value="Prot_kinase_dom"/>
</dbReference>
<dbReference type="SUPFAM" id="SSF56112">
    <property type="entry name" value="Protein kinase-like (PK-like)"/>
    <property type="match status" value="1"/>
</dbReference>
<keyword evidence="2" id="KW-0808">Transferase</keyword>
<dbReference type="Pfam" id="PF00069">
    <property type="entry name" value="Pkinase"/>
    <property type="match status" value="1"/>
</dbReference>
<dbReference type="GO" id="GO:0016605">
    <property type="term" value="C:PML body"/>
    <property type="evidence" value="ECO:0007669"/>
    <property type="project" value="TreeGrafter"/>
</dbReference>
<evidence type="ECO:0000256" key="3">
    <source>
        <dbReference type="ARBA" id="ARBA00022741"/>
    </source>
</evidence>
<dbReference type="GO" id="GO:0042771">
    <property type="term" value="P:intrinsic apoptotic signaling pathway in response to DNA damage by p53 class mediator"/>
    <property type="evidence" value="ECO:0007669"/>
    <property type="project" value="TreeGrafter"/>
</dbReference>
<organism evidence="9 10">
    <name type="scientific">Labrus bergylta</name>
    <name type="common">ballan wrasse</name>
    <dbReference type="NCBI Taxonomy" id="56723"/>
    <lineage>
        <taxon>Eukaryota</taxon>
        <taxon>Metazoa</taxon>
        <taxon>Chordata</taxon>
        <taxon>Craniata</taxon>
        <taxon>Vertebrata</taxon>
        <taxon>Euteleostomi</taxon>
        <taxon>Actinopterygii</taxon>
        <taxon>Neopterygii</taxon>
        <taxon>Teleostei</taxon>
        <taxon>Neoteleostei</taxon>
        <taxon>Acanthomorphata</taxon>
        <taxon>Eupercaria</taxon>
        <taxon>Labriformes</taxon>
        <taxon>Labridae</taxon>
        <taxon>Labrus</taxon>
    </lineage>
</organism>
<dbReference type="Gene3D" id="1.10.510.10">
    <property type="entry name" value="Transferase(Phosphotransferase) domain 1"/>
    <property type="match status" value="1"/>
</dbReference>
<feature type="binding site" evidence="6">
    <location>
        <position position="69"/>
    </location>
    <ligand>
        <name>ATP</name>
        <dbReference type="ChEBI" id="CHEBI:30616"/>
    </ligand>
</feature>
<comment type="similarity">
    <text evidence="7">Belongs to the protein kinase superfamily.</text>
</comment>
<dbReference type="GO" id="GO:0007224">
    <property type="term" value="P:smoothened signaling pathway"/>
    <property type="evidence" value="ECO:0007669"/>
    <property type="project" value="TreeGrafter"/>
</dbReference>
<evidence type="ECO:0000313" key="9">
    <source>
        <dbReference type="Ensembl" id="ENSLBEP00000015540.1"/>
    </source>
</evidence>